<dbReference type="PANTHER" id="PTHR10680">
    <property type="entry name" value="PEPTIDYL-GLYCINE ALPHA-AMIDATING MONOOXYGENASE"/>
    <property type="match status" value="1"/>
</dbReference>
<accession>A0A1T4LFH0</accession>
<protein>
    <submittedName>
        <fullName evidence="6">Por secretion system C-terminal sorting domain-containing protein</fullName>
    </submittedName>
</protein>
<dbReference type="Gene3D" id="2.40.10.500">
    <property type="match status" value="1"/>
</dbReference>
<dbReference type="Pfam" id="PF02368">
    <property type="entry name" value="Big_2"/>
    <property type="match status" value="1"/>
</dbReference>
<keyword evidence="3" id="KW-0325">Glycoprotein</keyword>
<dbReference type="OrthoDB" id="641420at2"/>
<evidence type="ECO:0000256" key="2">
    <source>
        <dbReference type="ARBA" id="ARBA00022737"/>
    </source>
</evidence>
<dbReference type="Gene3D" id="2.60.40.1080">
    <property type="match status" value="2"/>
</dbReference>
<keyword evidence="2" id="KW-0677">Repeat</keyword>
<keyword evidence="7" id="KW-1185">Reference proteome</keyword>
<dbReference type="STRING" id="413434.SAMN04488132_102475"/>
<evidence type="ECO:0000313" key="7">
    <source>
        <dbReference type="Proteomes" id="UP000190888"/>
    </source>
</evidence>
<evidence type="ECO:0000259" key="5">
    <source>
        <dbReference type="Pfam" id="PF02368"/>
    </source>
</evidence>
<evidence type="ECO:0000256" key="3">
    <source>
        <dbReference type="ARBA" id="ARBA00023180"/>
    </source>
</evidence>
<dbReference type="Gene3D" id="2.120.10.30">
    <property type="entry name" value="TolB, C-terminal domain"/>
    <property type="match status" value="2"/>
</dbReference>
<sequence length="746" mass="79074">MKSQAIQEKYQAADLRPVKWLALVILLAISWQTKAAADSTASKGLVQLQSSGNCGASMLTLNGINQEITRQINWKKDDQIAAVTDIPAPIITVAGGSEGSEARNFRFPLGLFVDQAGAVYVADQYNHRVQKWLPGAKEGITVAGGHNQGSFSNQLDYPYGIVVDKAGNIYVADANNHRVQKWAPGAAEGVTVAGGNGRGAAANQLSFPYGLAIDGEGNLYIADNYNHRIQKWAPGAVNGTTVAGGNGAGDQLNQLKYPNGVAVDAAGNIYVADAMNDRVQYWKKGAVQGQIIAGGKGRGNREDQLYFPSAIWLDENNGLYISDNTNHRIQYWASGATAGITVAGGKGQGTDMSSLRYPYAICLDTKGRLYITDQYNHRVQRYVHNDRIASFSYQAEAAGIYTAELVNVDGSVKGSSSARVDAAANAGNIIGTEAFCVSGKVMFSNETAGGKWVSENPAIASVNELGLVNAYAAGSTMIRYQVKDENGCEAVVSFRVAVNEQPRPVTITGSRQPQEFTELAFSAEVNGGQWSSSDTTVISIGNNGNARALNAGAARIVYEIKGQPGCGLTATADISVMPAMPSVKDTVIVLDPGTGNGGAVQGPVFSLAKGGKWQYYISSGDSLKKVIGVILPRTAGIYTYWVSQIKNGVEGPKAPVKITVKSNPPFTLLVGGNPSVSSFLLKVQTSSVLPVSLRIVDIYGRVVEARNGVQANSNIQVGQQLTSGTYFAEVIQGNERQVVQLIKARA</sequence>
<dbReference type="InterPro" id="IPR011042">
    <property type="entry name" value="6-blade_b-propeller_TolB-like"/>
</dbReference>
<dbReference type="NCBIfam" id="TIGR04183">
    <property type="entry name" value="Por_Secre_tail"/>
    <property type="match status" value="1"/>
</dbReference>
<dbReference type="InterPro" id="IPR003343">
    <property type="entry name" value="Big_2"/>
</dbReference>
<gene>
    <name evidence="6" type="ORF">SAMN04488132_102475</name>
</gene>
<dbReference type="Proteomes" id="UP000190888">
    <property type="component" value="Unassembled WGS sequence"/>
</dbReference>
<feature type="domain" description="BIG2" evidence="5">
    <location>
        <begin position="443"/>
        <end position="486"/>
    </location>
</feature>
<dbReference type="AlphaFoldDB" id="A0A1T4LFH0"/>
<evidence type="ECO:0000313" key="6">
    <source>
        <dbReference type="EMBL" id="SJZ53423.1"/>
    </source>
</evidence>
<dbReference type="PROSITE" id="PS51125">
    <property type="entry name" value="NHL"/>
    <property type="match status" value="4"/>
</dbReference>
<dbReference type="InterPro" id="IPR026444">
    <property type="entry name" value="Secre_tail"/>
</dbReference>
<dbReference type="CDD" id="cd05819">
    <property type="entry name" value="NHL"/>
    <property type="match status" value="1"/>
</dbReference>
<feature type="repeat" description="NHL" evidence="4">
    <location>
        <begin position="198"/>
        <end position="235"/>
    </location>
</feature>
<dbReference type="Pfam" id="PF01436">
    <property type="entry name" value="NHL"/>
    <property type="match status" value="5"/>
</dbReference>
<dbReference type="RefSeq" id="WP_078830413.1">
    <property type="nucleotide sequence ID" value="NZ_FUWH01000002.1"/>
</dbReference>
<name>A0A1T4LFH0_9BACT</name>
<proteinExistence type="predicted"/>
<feature type="repeat" description="NHL" evidence="4">
    <location>
        <begin position="96"/>
        <end position="135"/>
    </location>
</feature>
<dbReference type="GO" id="GO:0005576">
    <property type="term" value="C:extracellular region"/>
    <property type="evidence" value="ECO:0007669"/>
    <property type="project" value="TreeGrafter"/>
</dbReference>
<feature type="repeat" description="NHL" evidence="4">
    <location>
        <begin position="254"/>
        <end position="285"/>
    </location>
</feature>
<dbReference type="PANTHER" id="PTHR10680:SF28">
    <property type="entry name" value="SMP-30_GLUCONOLACTONASE_LRE-LIKE REGION DOMAIN-CONTAINING PROTEIN"/>
    <property type="match status" value="1"/>
</dbReference>
<feature type="repeat" description="NHL" evidence="4">
    <location>
        <begin position="154"/>
        <end position="185"/>
    </location>
</feature>
<evidence type="ECO:0000256" key="1">
    <source>
        <dbReference type="ARBA" id="ARBA00022729"/>
    </source>
</evidence>
<dbReference type="InterPro" id="IPR008964">
    <property type="entry name" value="Invasin/intimin_cell_adhesion"/>
</dbReference>
<organism evidence="6 7">
    <name type="scientific">Sediminibacterium ginsengisoli</name>
    <dbReference type="NCBI Taxonomy" id="413434"/>
    <lineage>
        <taxon>Bacteria</taxon>
        <taxon>Pseudomonadati</taxon>
        <taxon>Bacteroidota</taxon>
        <taxon>Chitinophagia</taxon>
        <taxon>Chitinophagales</taxon>
        <taxon>Chitinophagaceae</taxon>
        <taxon>Sediminibacterium</taxon>
    </lineage>
</organism>
<dbReference type="SUPFAM" id="SSF101898">
    <property type="entry name" value="NHL repeat"/>
    <property type="match status" value="1"/>
</dbReference>
<reference evidence="6 7" key="1">
    <citation type="submission" date="2017-02" db="EMBL/GenBank/DDBJ databases">
        <authorList>
            <person name="Peterson S.W."/>
        </authorList>
    </citation>
    <scope>NUCLEOTIDE SEQUENCE [LARGE SCALE GENOMIC DNA]</scope>
    <source>
        <strain evidence="6 7">DSM 22335</strain>
    </source>
</reference>
<dbReference type="InterPro" id="IPR001258">
    <property type="entry name" value="NHL_repeat"/>
</dbReference>
<dbReference type="EMBL" id="FUWH01000002">
    <property type="protein sequence ID" value="SJZ53423.1"/>
    <property type="molecule type" value="Genomic_DNA"/>
</dbReference>
<keyword evidence="1" id="KW-0732">Signal</keyword>
<dbReference type="SUPFAM" id="SSF49373">
    <property type="entry name" value="Invasin/intimin cell-adhesion fragments"/>
    <property type="match status" value="2"/>
</dbReference>
<evidence type="ECO:0000256" key="4">
    <source>
        <dbReference type="PROSITE-ProRule" id="PRU00504"/>
    </source>
</evidence>